<evidence type="ECO:0000313" key="1">
    <source>
        <dbReference type="EMBL" id="BBY25348.1"/>
    </source>
</evidence>
<organism evidence="1 2">
    <name type="scientific">Mycobacterium stomatepiae</name>
    <dbReference type="NCBI Taxonomy" id="470076"/>
    <lineage>
        <taxon>Bacteria</taxon>
        <taxon>Bacillati</taxon>
        <taxon>Actinomycetota</taxon>
        <taxon>Actinomycetes</taxon>
        <taxon>Mycobacteriales</taxon>
        <taxon>Mycobacteriaceae</taxon>
        <taxon>Mycobacterium</taxon>
        <taxon>Mycobacterium simiae complex</taxon>
    </lineage>
</organism>
<protein>
    <submittedName>
        <fullName evidence="1">Uncharacterized protein</fullName>
    </submittedName>
</protein>
<sequence length="51" mass="5768">MLARAELRAVLDELLLRCDRLEIGPATVSYPNLTTNMSIYDEMAISLTARR</sequence>
<keyword evidence="2" id="KW-1185">Reference proteome</keyword>
<evidence type="ECO:0000313" key="2">
    <source>
        <dbReference type="Proteomes" id="UP000467130"/>
    </source>
</evidence>
<proteinExistence type="predicted"/>
<dbReference type="EMBL" id="AP022587">
    <property type="protein sequence ID" value="BBY25348.1"/>
    <property type="molecule type" value="Genomic_DNA"/>
</dbReference>
<dbReference type="Proteomes" id="UP000467130">
    <property type="component" value="Chromosome"/>
</dbReference>
<name>A0A7I7QGI4_9MYCO</name>
<reference evidence="1 2" key="1">
    <citation type="journal article" date="2019" name="Emerg. Microbes Infect.">
        <title>Comprehensive subspecies identification of 175 nontuberculous mycobacteria species based on 7547 genomic profiles.</title>
        <authorList>
            <person name="Matsumoto Y."/>
            <person name="Kinjo T."/>
            <person name="Motooka D."/>
            <person name="Nabeya D."/>
            <person name="Jung N."/>
            <person name="Uechi K."/>
            <person name="Horii T."/>
            <person name="Iida T."/>
            <person name="Fujita J."/>
            <person name="Nakamura S."/>
        </authorList>
    </citation>
    <scope>NUCLEOTIDE SEQUENCE [LARGE SCALE GENOMIC DNA]</scope>
    <source>
        <strain evidence="1 2">JCM 17783</strain>
    </source>
</reference>
<dbReference type="AlphaFoldDB" id="A0A7I7QGI4"/>
<dbReference type="KEGG" id="msto:MSTO_55530"/>
<gene>
    <name evidence="1" type="ORF">MSTO_55530</name>
</gene>
<accession>A0A7I7QGI4</accession>